<dbReference type="GO" id="GO:0005886">
    <property type="term" value="C:plasma membrane"/>
    <property type="evidence" value="ECO:0007669"/>
    <property type="project" value="InterPro"/>
</dbReference>
<keyword evidence="5" id="KW-1185">Reference proteome</keyword>
<evidence type="ECO:0000313" key="5">
    <source>
        <dbReference type="Proteomes" id="UP000643405"/>
    </source>
</evidence>
<dbReference type="EMBL" id="JACVVX010000001">
    <property type="protein sequence ID" value="MBD0413339.1"/>
    <property type="molecule type" value="Genomic_DNA"/>
</dbReference>
<feature type="transmembrane region" description="Helical" evidence="2">
    <location>
        <begin position="95"/>
        <end position="118"/>
    </location>
</feature>
<evidence type="ECO:0000256" key="1">
    <source>
        <dbReference type="SAM" id="MobiDB-lite"/>
    </source>
</evidence>
<comment type="caution">
    <text evidence="4">The sequence shown here is derived from an EMBL/GenBank/DDBJ whole genome shotgun (WGS) entry which is preliminary data.</text>
</comment>
<name>A0A8J6PQS8_9HYPH</name>
<organism evidence="4 5">
    <name type="scientific">Oryzicola mucosus</name>
    <dbReference type="NCBI Taxonomy" id="2767425"/>
    <lineage>
        <taxon>Bacteria</taxon>
        <taxon>Pseudomonadati</taxon>
        <taxon>Pseudomonadota</taxon>
        <taxon>Alphaproteobacteria</taxon>
        <taxon>Hyphomicrobiales</taxon>
        <taxon>Phyllobacteriaceae</taxon>
        <taxon>Oryzicola</taxon>
    </lineage>
</organism>
<dbReference type="Proteomes" id="UP000643405">
    <property type="component" value="Unassembled WGS sequence"/>
</dbReference>
<dbReference type="PANTHER" id="PTHR37461:SF1">
    <property type="entry name" value="ANTI-SIGMA-K FACTOR RSKA"/>
    <property type="match status" value="1"/>
</dbReference>
<keyword evidence="2" id="KW-1133">Transmembrane helix</keyword>
<evidence type="ECO:0000256" key="2">
    <source>
        <dbReference type="SAM" id="Phobius"/>
    </source>
</evidence>
<dbReference type="AlphaFoldDB" id="A0A8J6PQS8"/>
<feature type="domain" description="Anti-sigma K factor RskA C-terminal" evidence="3">
    <location>
        <begin position="103"/>
        <end position="228"/>
    </location>
</feature>
<keyword evidence="2" id="KW-0472">Membrane</keyword>
<gene>
    <name evidence="4" type="ORF">ICI42_01545</name>
</gene>
<proteinExistence type="predicted"/>
<reference evidence="4" key="1">
    <citation type="submission" date="2020-09" db="EMBL/GenBank/DDBJ databases">
        <title>Genome seq and assembly of Tianweitania sp.</title>
        <authorList>
            <person name="Chhetri G."/>
        </authorList>
    </citation>
    <scope>NUCLEOTIDE SEQUENCE</scope>
    <source>
        <strain evidence="4">Rool2</strain>
    </source>
</reference>
<evidence type="ECO:0000313" key="4">
    <source>
        <dbReference type="EMBL" id="MBD0413339.1"/>
    </source>
</evidence>
<protein>
    <submittedName>
        <fullName evidence="4">Anti-sigma factor</fullName>
    </submittedName>
</protein>
<evidence type="ECO:0000259" key="3">
    <source>
        <dbReference type="Pfam" id="PF10099"/>
    </source>
</evidence>
<keyword evidence="2" id="KW-0812">Transmembrane</keyword>
<feature type="region of interest" description="Disordered" evidence="1">
    <location>
        <begin position="214"/>
        <end position="237"/>
    </location>
</feature>
<dbReference type="Pfam" id="PF10099">
    <property type="entry name" value="RskA_C"/>
    <property type="match status" value="1"/>
</dbReference>
<dbReference type="InterPro" id="IPR051474">
    <property type="entry name" value="Anti-sigma-K/W_factor"/>
</dbReference>
<dbReference type="RefSeq" id="WP_188162778.1">
    <property type="nucleotide sequence ID" value="NZ_JACVVX010000001.1"/>
</dbReference>
<dbReference type="GO" id="GO:0016989">
    <property type="term" value="F:sigma factor antagonist activity"/>
    <property type="evidence" value="ECO:0007669"/>
    <property type="project" value="TreeGrafter"/>
</dbReference>
<dbReference type="GO" id="GO:0006417">
    <property type="term" value="P:regulation of translation"/>
    <property type="evidence" value="ECO:0007669"/>
    <property type="project" value="TreeGrafter"/>
</dbReference>
<accession>A0A8J6PQS8</accession>
<sequence length="237" mass="25385">MTSAEEDRAVPGGDDMVAAEYVLGVQPLDERQQAARRVDTEPDFARLVDAWEVRLSPLAAGYPEIEAPFAVKQAIDRRLSRNDRRKRAGFWSSLVLWRGLAGMAVLGFALALAVPYMLENRSQTPPVRMVASLAAPGTDVQYLAMFDAQKAELGLSHVSGEREANHDFELWMIEPNKAPVSMGVIPVGSTAHMTLDQATLAKLAGGAVLAITLEPPGGSPTGDPTGPVVASGDLRQI</sequence>
<dbReference type="InterPro" id="IPR018764">
    <property type="entry name" value="RskA_C"/>
</dbReference>
<dbReference type="PANTHER" id="PTHR37461">
    <property type="entry name" value="ANTI-SIGMA-K FACTOR RSKA"/>
    <property type="match status" value="1"/>
</dbReference>